<keyword evidence="8" id="KW-1185">Reference proteome</keyword>
<dbReference type="GeneID" id="117364478"/>
<sequence length="205" mass="23372">MLAMMLSLASIFIVTSEGAPTQRHEKCCISKYGHQPPSEIRATKQLKEAYESYTQTMPITGQNCSKEPLLVNSTPSDFTNSFTFPTCACCLERLIVLKHKVALAVKVLMNMANSNLSTNVIKPLEDWQIIKNDLRICTSKHRTQHSRHLKHWLRNFNKIKKTETPECLQKAVIPRLFQLRQEVICVAQDKKCGEKRSRLASPSMN</sequence>
<dbReference type="GO" id="GO:0045087">
    <property type="term" value="P:innate immune response"/>
    <property type="evidence" value="ECO:0007669"/>
    <property type="project" value="TreeGrafter"/>
</dbReference>
<evidence type="ECO:0000256" key="5">
    <source>
        <dbReference type="ARBA" id="ARBA00022729"/>
    </source>
</evidence>
<keyword evidence="6" id="KW-0051">Antiviral defense</keyword>
<evidence type="ECO:0000313" key="8">
    <source>
        <dbReference type="Proteomes" id="UP000515159"/>
    </source>
</evidence>
<reference evidence="9" key="1">
    <citation type="submission" date="2025-08" db="UniProtKB">
        <authorList>
            <consortium name="RefSeq"/>
        </authorList>
    </citation>
    <scope>IDENTIFICATION</scope>
</reference>
<dbReference type="PANTHER" id="PTHR31943:SF1">
    <property type="entry name" value="INTERFERON LAMBDA-2-RELATED"/>
    <property type="match status" value="1"/>
</dbReference>
<dbReference type="GO" id="GO:0050778">
    <property type="term" value="P:positive regulation of immune response"/>
    <property type="evidence" value="ECO:0007669"/>
    <property type="project" value="InterPro"/>
</dbReference>
<evidence type="ECO:0000313" key="9">
    <source>
        <dbReference type="RefSeq" id="XP_033809588.1"/>
    </source>
</evidence>
<dbReference type="GO" id="GO:0007259">
    <property type="term" value="P:cell surface receptor signaling pathway via JAK-STAT"/>
    <property type="evidence" value="ECO:0007669"/>
    <property type="project" value="InterPro"/>
</dbReference>
<dbReference type="InterPro" id="IPR038326">
    <property type="entry name" value="IFN-lambda_sf"/>
</dbReference>
<dbReference type="Proteomes" id="UP000515159">
    <property type="component" value="Chromosome 8"/>
</dbReference>
<keyword evidence="3" id="KW-0202">Cytokine</keyword>
<gene>
    <name evidence="9" type="primary">LOC117364478</name>
</gene>
<feature type="signal peptide" evidence="7">
    <location>
        <begin position="1"/>
        <end position="18"/>
    </location>
</feature>
<feature type="chain" id="PRO_5027967196" evidence="7">
    <location>
        <begin position="19"/>
        <end position="205"/>
    </location>
</feature>
<dbReference type="GO" id="GO:0005125">
    <property type="term" value="F:cytokine activity"/>
    <property type="evidence" value="ECO:0007669"/>
    <property type="project" value="UniProtKB-KW"/>
</dbReference>
<dbReference type="Gene3D" id="1.20.1250.60">
    <property type="entry name" value="Interferon lambda"/>
    <property type="match status" value="1"/>
</dbReference>
<evidence type="ECO:0000256" key="6">
    <source>
        <dbReference type="ARBA" id="ARBA00023118"/>
    </source>
</evidence>
<dbReference type="PANTHER" id="PTHR31943">
    <property type="entry name" value="INTERLEUKIN-28 AND 29"/>
    <property type="match status" value="1"/>
</dbReference>
<dbReference type="InParanoid" id="A0A6P8RWN8"/>
<dbReference type="InterPro" id="IPR029177">
    <property type="entry name" value="INF_lambda"/>
</dbReference>
<dbReference type="GO" id="GO:0005615">
    <property type="term" value="C:extracellular space"/>
    <property type="evidence" value="ECO:0007669"/>
    <property type="project" value="UniProtKB-KW"/>
</dbReference>
<evidence type="ECO:0000256" key="1">
    <source>
        <dbReference type="ARBA" id="ARBA00004613"/>
    </source>
</evidence>
<name>A0A6P8RWN8_GEOSA</name>
<dbReference type="AlphaFoldDB" id="A0A6P8RWN8"/>
<keyword evidence="4" id="KW-0964">Secreted</keyword>
<accession>A0A6P8RWN8</accession>
<evidence type="ECO:0000256" key="4">
    <source>
        <dbReference type="ARBA" id="ARBA00022525"/>
    </source>
</evidence>
<comment type="similarity">
    <text evidence="2">Belongs to the lambda interferon family.</text>
</comment>
<evidence type="ECO:0000256" key="2">
    <source>
        <dbReference type="ARBA" id="ARBA00008717"/>
    </source>
</evidence>
<comment type="subcellular location">
    <subcellularLocation>
        <location evidence="1">Secreted</location>
    </subcellularLocation>
</comment>
<evidence type="ECO:0000256" key="3">
    <source>
        <dbReference type="ARBA" id="ARBA00022514"/>
    </source>
</evidence>
<protein>
    <submittedName>
        <fullName evidence="9">Interferon lambda-3-like</fullName>
    </submittedName>
</protein>
<keyword evidence="5 7" id="KW-0732">Signal</keyword>
<dbReference type="FunCoup" id="A0A6P8RWN8">
    <property type="interactions" value="256"/>
</dbReference>
<dbReference type="Pfam" id="PF15177">
    <property type="entry name" value="IL28A"/>
    <property type="match status" value="1"/>
</dbReference>
<dbReference type="OrthoDB" id="9897984at2759"/>
<evidence type="ECO:0000256" key="7">
    <source>
        <dbReference type="SAM" id="SignalP"/>
    </source>
</evidence>
<dbReference type="GO" id="GO:0051607">
    <property type="term" value="P:defense response to virus"/>
    <property type="evidence" value="ECO:0007669"/>
    <property type="project" value="UniProtKB-KW"/>
</dbReference>
<dbReference type="KEGG" id="gsh:117364478"/>
<dbReference type="RefSeq" id="XP_033809588.1">
    <property type="nucleotide sequence ID" value="XM_033953697.1"/>
</dbReference>
<proteinExistence type="inferred from homology"/>
<organism evidence="8 9">
    <name type="scientific">Geotrypetes seraphini</name>
    <name type="common">Gaboon caecilian</name>
    <name type="synonym">Caecilia seraphini</name>
    <dbReference type="NCBI Taxonomy" id="260995"/>
    <lineage>
        <taxon>Eukaryota</taxon>
        <taxon>Metazoa</taxon>
        <taxon>Chordata</taxon>
        <taxon>Craniata</taxon>
        <taxon>Vertebrata</taxon>
        <taxon>Euteleostomi</taxon>
        <taxon>Amphibia</taxon>
        <taxon>Gymnophiona</taxon>
        <taxon>Geotrypetes</taxon>
    </lineage>
</organism>